<feature type="region of interest" description="Disordered" evidence="4">
    <location>
        <begin position="1"/>
        <end position="31"/>
    </location>
</feature>
<dbReference type="InterPro" id="IPR051601">
    <property type="entry name" value="Serine_prot/Carboxylest_S33"/>
</dbReference>
<keyword evidence="5" id="KW-1133">Transmembrane helix</keyword>
<evidence type="ECO:0000256" key="5">
    <source>
        <dbReference type="SAM" id="Phobius"/>
    </source>
</evidence>
<evidence type="ECO:0000313" key="7">
    <source>
        <dbReference type="EMBL" id="GFE39333.1"/>
    </source>
</evidence>
<dbReference type="InterPro" id="IPR029058">
    <property type="entry name" value="AB_hydrolase_fold"/>
</dbReference>
<evidence type="ECO:0000313" key="8">
    <source>
        <dbReference type="Proteomes" id="UP000431826"/>
    </source>
</evidence>
<dbReference type="PANTHER" id="PTHR43248:SF29">
    <property type="entry name" value="TRIPEPTIDYL AMINOPEPTIDASE"/>
    <property type="match status" value="1"/>
</dbReference>
<evidence type="ECO:0000256" key="4">
    <source>
        <dbReference type="SAM" id="MobiDB-lite"/>
    </source>
</evidence>
<feature type="transmembrane region" description="Helical" evidence="5">
    <location>
        <begin position="32"/>
        <end position="51"/>
    </location>
</feature>
<dbReference type="EMBL" id="BLIR01000001">
    <property type="protein sequence ID" value="GFE39333.1"/>
    <property type="molecule type" value="Genomic_DNA"/>
</dbReference>
<dbReference type="SUPFAM" id="SSF53474">
    <property type="entry name" value="alpha/beta-Hydrolases"/>
    <property type="match status" value="1"/>
</dbReference>
<keyword evidence="2" id="KW-0732">Signal</keyword>
<name>A0A640UTH4_9ACTN</name>
<gene>
    <name evidence="7" type="ORF">Stube_40060</name>
</gene>
<proteinExistence type="inferred from homology"/>
<feature type="compositionally biased region" description="Polar residues" evidence="4">
    <location>
        <begin position="1"/>
        <end position="10"/>
    </location>
</feature>
<comment type="similarity">
    <text evidence="1">Belongs to the peptidase S33 family.</text>
</comment>
<dbReference type="Pfam" id="PF00561">
    <property type="entry name" value="Abhydrolase_1"/>
    <property type="match status" value="1"/>
</dbReference>
<evidence type="ECO:0000256" key="2">
    <source>
        <dbReference type="ARBA" id="ARBA00022729"/>
    </source>
</evidence>
<feature type="domain" description="AB hydrolase-1" evidence="6">
    <location>
        <begin position="127"/>
        <end position="496"/>
    </location>
</feature>
<keyword evidence="5" id="KW-0472">Membrane</keyword>
<dbReference type="AlphaFoldDB" id="A0A640UTH4"/>
<accession>A0A640UTH4</accession>
<organism evidence="7 8">
    <name type="scientific">Streptomyces tubercidicus</name>
    <dbReference type="NCBI Taxonomy" id="47759"/>
    <lineage>
        <taxon>Bacteria</taxon>
        <taxon>Bacillati</taxon>
        <taxon>Actinomycetota</taxon>
        <taxon>Actinomycetes</taxon>
        <taxon>Kitasatosporales</taxon>
        <taxon>Streptomycetaceae</taxon>
        <taxon>Streptomyces</taxon>
    </lineage>
</organism>
<comment type="caution">
    <text evidence="7">The sequence shown here is derived from an EMBL/GenBank/DDBJ whole genome shotgun (WGS) entry which is preliminary data.</text>
</comment>
<protein>
    <submittedName>
        <fullName evidence="7">Peptidase</fullName>
    </submittedName>
</protein>
<dbReference type="PANTHER" id="PTHR43248">
    <property type="entry name" value="2-SUCCINYL-6-HYDROXY-2,4-CYCLOHEXADIENE-1-CARBOXYLATE SYNTHASE"/>
    <property type="match status" value="1"/>
</dbReference>
<evidence type="ECO:0000256" key="3">
    <source>
        <dbReference type="ARBA" id="ARBA00022801"/>
    </source>
</evidence>
<keyword evidence="5" id="KW-0812">Transmembrane</keyword>
<keyword evidence="8" id="KW-1185">Reference proteome</keyword>
<evidence type="ECO:0000256" key="1">
    <source>
        <dbReference type="ARBA" id="ARBA00010088"/>
    </source>
</evidence>
<dbReference type="GO" id="GO:0016787">
    <property type="term" value="F:hydrolase activity"/>
    <property type="evidence" value="ECO:0007669"/>
    <property type="project" value="UniProtKB-KW"/>
</dbReference>
<sequence>MCGMNATDSFSRPGDGPGESLDGRARRSRRKVGLTASVGVAVLAGSLLTPWSAGASPGSPAAGAAPVGTIKWSACPKADPPFPDPSKRARCGTVEVPVDWAKPDGPTMKIAVARQKATDPDKRLGVLLSNPGGPGTGGLDDALYADSPTEGYDKDIRSRFDIIGFDPRGIGRSGELRCDEKLAGKIPTRPKNAAEFQRLRTLNKQLADSCRQRSGPVADHMDSVSVARDMDAIRAALGEKKISFLGHSYGTLIGRQYARLFPQKLRALALDSAMDPSRPDAGRYLRDGSAAVEGSVQQLADWCAKTTSCALKGKDVKAVVRGLFARADAGRLFEPGPHGPTRKKVTADKLSGFLTDYLGKWNPQTTAEQLSALNSGRGEVYWTDSTPVLAWRTVMCRDYDFRIRDWDEYRELRQQARSAAPHARYNSQALDMVLGCQGWPAAPEPEPQQAKGTLPPVFVVNARHDLATPLPGARRMAQEFPSGRLAVLDSVDHWLYRKCQSPLPERAINTYLRTLETPPDGTVYPRR</sequence>
<evidence type="ECO:0000259" key="6">
    <source>
        <dbReference type="Pfam" id="PF00561"/>
    </source>
</evidence>
<dbReference type="InterPro" id="IPR000073">
    <property type="entry name" value="AB_hydrolase_1"/>
</dbReference>
<dbReference type="Gene3D" id="3.40.50.1820">
    <property type="entry name" value="alpha/beta hydrolase"/>
    <property type="match status" value="1"/>
</dbReference>
<keyword evidence="3" id="KW-0378">Hydrolase</keyword>
<reference evidence="7 8" key="1">
    <citation type="submission" date="2019-12" db="EMBL/GenBank/DDBJ databases">
        <title>Whole genome shotgun sequence of Streptomyces tubercidicus NBRC 13090.</title>
        <authorList>
            <person name="Ichikawa N."/>
            <person name="Kimura A."/>
            <person name="Kitahashi Y."/>
            <person name="Komaki H."/>
            <person name="Tamura T."/>
        </authorList>
    </citation>
    <scope>NUCLEOTIDE SEQUENCE [LARGE SCALE GENOMIC DNA]</scope>
    <source>
        <strain evidence="7 8">NBRC 13090</strain>
    </source>
</reference>
<dbReference type="Proteomes" id="UP000431826">
    <property type="component" value="Unassembled WGS sequence"/>
</dbReference>